<keyword evidence="7" id="KW-0808">Transferase</keyword>
<dbReference type="InterPro" id="IPR002867">
    <property type="entry name" value="IBR_dom"/>
</dbReference>
<dbReference type="CDD" id="cd16773">
    <property type="entry name" value="RING-HC_RBR_TRIAD1"/>
    <property type="match status" value="1"/>
</dbReference>
<evidence type="ECO:0000256" key="13">
    <source>
        <dbReference type="PROSITE-ProRule" id="PRU00175"/>
    </source>
</evidence>
<evidence type="ECO:0000256" key="9">
    <source>
        <dbReference type="ARBA" id="ARBA00022737"/>
    </source>
</evidence>
<protein>
    <recommendedName>
        <fullName evidence="6">RBR-type E3 ubiquitin transferase</fullName>
        <ecNumber evidence="6">2.3.2.31</ecNumber>
    </recommendedName>
</protein>
<dbReference type="InterPro" id="IPR044066">
    <property type="entry name" value="TRIAD_supradom"/>
</dbReference>
<proteinExistence type="inferred from homology"/>
<accession>A0A803PDK7</accession>
<dbReference type="InterPro" id="IPR045840">
    <property type="entry name" value="Ariadne"/>
</dbReference>
<dbReference type="Gene3D" id="1.20.120.1750">
    <property type="match status" value="1"/>
</dbReference>
<evidence type="ECO:0000256" key="14">
    <source>
        <dbReference type="SAM" id="MobiDB-lite"/>
    </source>
</evidence>
<evidence type="ECO:0000256" key="12">
    <source>
        <dbReference type="ARBA" id="ARBA00022833"/>
    </source>
</evidence>
<dbReference type="UniPathway" id="UPA00143"/>
<comment type="cofactor">
    <cofactor evidence="2">
        <name>Zn(2+)</name>
        <dbReference type="ChEBI" id="CHEBI:29105"/>
    </cofactor>
</comment>
<feature type="domain" description="RING-type" evidence="16">
    <location>
        <begin position="64"/>
        <end position="272"/>
    </location>
</feature>
<reference evidence="17" key="2">
    <citation type="submission" date="2021-03" db="UniProtKB">
        <authorList>
            <consortium name="EnsemblPlants"/>
        </authorList>
    </citation>
    <scope>IDENTIFICATION</scope>
</reference>
<dbReference type="SMART" id="SM00647">
    <property type="entry name" value="IBR"/>
    <property type="match status" value="2"/>
</dbReference>
<keyword evidence="10 13" id="KW-0863">Zinc-finger</keyword>
<dbReference type="CDD" id="cd20346">
    <property type="entry name" value="BRcat_RBR_ANKIB1"/>
    <property type="match status" value="1"/>
</dbReference>
<evidence type="ECO:0000256" key="5">
    <source>
        <dbReference type="ARBA" id="ARBA00005884"/>
    </source>
</evidence>
<sequence>MEILSLKEHHARTLLIHCRWDMEKLLTILVEKGKDELYSKAGVTSLEQDDNSAAANSSKLSISSMVLCTICYEDVPPCEITTMDCGHYFCNSCWTEHFIVKISEGQSRRIGCMEHKCYSVCDEEKVRNLVNSRDPNLAEKFDRFLLESYIEDNSKVKWCPSAPHCGNAIRIGDDIEEILEIECACGQQFCFNCLSEAHSPCPCPIWEMWSKKSLLDSENANWLTVHTKPCPNCHKPVEKNGGCNHVGCVCGKSFCWHCGDPLNKEHKCGRYVEKSEKKEEFGLITQNYLLRYTHYLNRYKAHLDSLKLESKLKKTGEEKILCLIESDAIVTNYSWVSNGIDRLFRSRRILSYSYAFAYYMFGDEPFENCITNKEERKRKQNLFEDQQQQLELNVEKLSSMIEDPFEYFPQDEISLRKAHIINLTRVVDKLCKELYECIENDFMDSSECANSNIALYKSNGVEKASKLVIHEDMQPSPSNGEVNKRPCKSSSSNESYTAEVKIEAEESSLKRLKVFPV</sequence>
<dbReference type="Pfam" id="PF01485">
    <property type="entry name" value="IBR"/>
    <property type="match status" value="1"/>
</dbReference>
<keyword evidence="12" id="KW-0862">Zinc</keyword>
<dbReference type="PROSITE" id="PS50089">
    <property type="entry name" value="ZF_RING_2"/>
    <property type="match status" value="1"/>
</dbReference>
<evidence type="ECO:0000256" key="3">
    <source>
        <dbReference type="ARBA" id="ARBA00003976"/>
    </source>
</evidence>
<evidence type="ECO:0000256" key="8">
    <source>
        <dbReference type="ARBA" id="ARBA00022723"/>
    </source>
</evidence>
<dbReference type="EnsemblPlants" id="evm.model.04.1556">
    <property type="protein sequence ID" value="cds.evm.model.04.1556"/>
    <property type="gene ID" value="evm.TU.04.1556"/>
</dbReference>
<dbReference type="PROSITE" id="PS51873">
    <property type="entry name" value="TRIAD"/>
    <property type="match status" value="1"/>
</dbReference>
<dbReference type="InterPro" id="IPR031127">
    <property type="entry name" value="E3_UB_ligase_RBR"/>
</dbReference>
<evidence type="ECO:0000256" key="2">
    <source>
        <dbReference type="ARBA" id="ARBA00001947"/>
    </source>
</evidence>
<evidence type="ECO:0000313" key="18">
    <source>
        <dbReference type="Proteomes" id="UP000596661"/>
    </source>
</evidence>
<dbReference type="PANTHER" id="PTHR11685">
    <property type="entry name" value="RBR FAMILY RING FINGER AND IBR DOMAIN-CONTAINING"/>
    <property type="match status" value="1"/>
</dbReference>
<evidence type="ECO:0000313" key="17">
    <source>
        <dbReference type="EnsemblPlants" id="cds.evm.model.04.1556"/>
    </source>
</evidence>
<comment type="pathway">
    <text evidence="4">Protein modification; protein ubiquitination.</text>
</comment>
<organism evidence="17 18">
    <name type="scientific">Cannabis sativa</name>
    <name type="common">Hemp</name>
    <name type="synonym">Marijuana</name>
    <dbReference type="NCBI Taxonomy" id="3483"/>
    <lineage>
        <taxon>Eukaryota</taxon>
        <taxon>Viridiplantae</taxon>
        <taxon>Streptophyta</taxon>
        <taxon>Embryophyta</taxon>
        <taxon>Tracheophyta</taxon>
        <taxon>Spermatophyta</taxon>
        <taxon>Magnoliopsida</taxon>
        <taxon>eudicotyledons</taxon>
        <taxon>Gunneridae</taxon>
        <taxon>Pentapetalae</taxon>
        <taxon>rosids</taxon>
        <taxon>fabids</taxon>
        <taxon>Rosales</taxon>
        <taxon>Cannabaceae</taxon>
        <taxon>Cannabis</taxon>
    </lineage>
</organism>
<evidence type="ECO:0000256" key="11">
    <source>
        <dbReference type="ARBA" id="ARBA00022786"/>
    </source>
</evidence>
<evidence type="ECO:0000256" key="10">
    <source>
        <dbReference type="ARBA" id="ARBA00022771"/>
    </source>
</evidence>
<dbReference type="EC" id="2.3.2.31" evidence="6"/>
<feature type="region of interest" description="Disordered" evidence="14">
    <location>
        <begin position="471"/>
        <end position="497"/>
    </location>
</feature>
<keyword evidence="11" id="KW-0833">Ubl conjugation pathway</keyword>
<dbReference type="AlphaFoldDB" id="A0A803PDK7"/>
<dbReference type="Pfam" id="PF22191">
    <property type="entry name" value="IBR_1"/>
    <property type="match status" value="1"/>
</dbReference>
<dbReference type="InterPro" id="IPR013083">
    <property type="entry name" value="Znf_RING/FYVE/PHD"/>
</dbReference>
<dbReference type="Pfam" id="PF21235">
    <property type="entry name" value="UBA_ARI1"/>
    <property type="match status" value="1"/>
</dbReference>
<dbReference type="Pfam" id="PF19422">
    <property type="entry name" value="Ariadne"/>
    <property type="match status" value="1"/>
</dbReference>
<dbReference type="FunFam" id="3.30.40.10:FF:000019">
    <property type="entry name" value="RBR-type E3 ubiquitin transferase"/>
    <property type="match status" value="1"/>
</dbReference>
<dbReference type="Gene3D" id="3.30.40.10">
    <property type="entry name" value="Zinc/RING finger domain, C3HC4 (zinc finger)"/>
    <property type="match status" value="1"/>
</dbReference>
<evidence type="ECO:0000256" key="1">
    <source>
        <dbReference type="ARBA" id="ARBA00001798"/>
    </source>
</evidence>
<comment type="catalytic activity">
    <reaction evidence="1">
        <text>[E2 ubiquitin-conjugating enzyme]-S-ubiquitinyl-L-cysteine + [acceptor protein]-L-lysine = [E2 ubiquitin-conjugating enzyme]-L-cysteine + [acceptor protein]-N(6)-ubiquitinyl-L-lysine.</text>
        <dbReference type="EC" id="2.3.2.31"/>
    </reaction>
</comment>
<feature type="domain" description="RING-type" evidence="15">
    <location>
        <begin position="68"/>
        <end position="116"/>
    </location>
</feature>
<dbReference type="GO" id="GO:0061630">
    <property type="term" value="F:ubiquitin protein ligase activity"/>
    <property type="evidence" value="ECO:0007669"/>
    <property type="project" value="UniProtKB-EC"/>
</dbReference>
<evidence type="ECO:0000259" key="15">
    <source>
        <dbReference type="PROSITE" id="PS50089"/>
    </source>
</evidence>
<dbReference type="GO" id="GO:0008270">
    <property type="term" value="F:zinc ion binding"/>
    <property type="evidence" value="ECO:0007669"/>
    <property type="project" value="UniProtKB-KW"/>
</dbReference>
<dbReference type="EMBL" id="UZAU01000393">
    <property type="status" value="NOT_ANNOTATED_CDS"/>
    <property type="molecule type" value="Genomic_DNA"/>
</dbReference>
<dbReference type="SUPFAM" id="SSF57850">
    <property type="entry name" value="RING/U-box"/>
    <property type="match status" value="3"/>
</dbReference>
<evidence type="ECO:0000256" key="4">
    <source>
        <dbReference type="ARBA" id="ARBA00004906"/>
    </source>
</evidence>
<dbReference type="InterPro" id="IPR001841">
    <property type="entry name" value="Znf_RING"/>
</dbReference>
<comment type="similarity">
    <text evidence="5">Belongs to the RBR family. Ariadne subfamily.</text>
</comment>
<evidence type="ECO:0000256" key="6">
    <source>
        <dbReference type="ARBA" id="ARBA00012251"/>
    </source>
</evidence>
<dbReference type="Proteomes" id="UP000596661">
    <property type="component" value="Chromosome 4"/>
</dbReference>
<keyword evidence="9" id="KW-0677">Repeat</keyword>
<comment type="function">
    <text evidence="3">Might act as an E3 ubiquitin-protein ligase, or as part of E3 complex, which accepts ubiquitin from specific E2 ubiquitin-conjugating enzymes and then transfers it to substrates.</text>
</comment>
<keyword evidence="8" id="KW-0479">Metal-binding</keyword>
<keyword evidence="18" id="KW-1185">Reference proteome</keyword>
<evidence type="ECO:0000259" key="16">
    <source>
        <dbReference type="PROSITE" id="PS51873"/>
    </source>
</evidence>
<reference evidence="17" key="1">
    <citation type="submission" date="2018-11" db="EMBL/GenBank/DDBJ databases">
        <authorList>
            <person name="Grassa J C."/>
        </authorList>
    </citation>
    <scope>NUCLEOTIDE SEQUENCE [LARGE SCALE GENOMIC DNA]</scope>
</reference>
<evidence type="ECO:0000256" key="7">
    <source>
        <dbReference type="ARBA" id="ARBA00022679"/>
    </source>
</evidence>
<dbReference type="Gramene" id="evm.model.04.1556">
    <property type="protein sequence ID" value="cds.evm.model.04.1556"/>
    <property type="gene ID" value="evm.TU.04.1556"/>
</dbReference>
<name>A0A803PDK7_CANSA</name>
<dbReference type="GO" id="GO:0016567">
    <property type="term" value="P:protein ubiquitination"/>
    <property type="evidence" value="ECO:0007669"/>
    <property type="project" value="UniProtKB-UniPathway"/>
</dbReference>
<dbReference type="InterPro" id="IPR048962">
    <property type="entry name" value="ARIH1-like_UBL"/>
</dbReference>